<keyword evidence="3" id="KW-1185">Reference proteome</keyword>
<sequence>MATDRESTTERDAPATRPALEGAELRRRAALVRLGRVAAYSVPTTVGLMMMSRSARAS</sequence>
<feature type="region of interest" description="Disordered" evidence="1">
    <location>
        <begin position="1"/>
        <end position="21"/>
    </location>
</feature>
<reference evidence="2 3" key="1">
    <citation type="submission" date="2023-07" db="EMBL/GenBank/DDBJ databases">
        <title>Genomic Encyclopedia of Type Strains, Phase IV (KMG-IV): sequencing the most valuable type-strain genomes for metagenomic binning, comparative biology and taxonomic classification.</title>
        <authorList>
            <person name="Goeker M."/>
        </authorList>
    </citation>
    <scope>NUCLEOTIDE SEQUENCE [LARGE SCALE GENOMIC DNA]</scope>
    <source>
        <strain evidence="2 3">DSM 1277</strain>
    </source>
</reference>
<dbReference type="Proteomes" id="UP001238467">
    <property type="component" value="Unassembled WGS sequence"/>
</dbReference>
<accession>A0ABU0DLR1</accession>
<evidence type="ECO:0000256" key="1">
    <source>
        <dbReference type="SAM" id="MobiDB-lite"/>
    </source>
</evidence>
<name>A0ABU0DLR1_9HYPH</name>
<evidence type="ECO:0000313" key="2">
    <source>
        <dbReference type="EMBL" id="MDQ0349165.1"/>
    </source>
</evidence>
<dbReference type="EMBL" id="JAUSUH010000009">
    <property type="protein sequence ID" value="MDQ0349165.1"/>
    <property type="molecule type" value="Genomic_DNA"/>
</dbReference>
<organism evidence="2 3">
    <name type="scientific">Ancylobacter vacuolatus</name>
    <dbReference type="NCBI Taxonomy" id="223389"/>
    <lineage>
        <taxon>Bacteria</taxon>
        <taxon>Pseudomonadati</taxon>
        <taxon>Pseudomonadota</taxon>
        <taxon>Alphaproteobacteria</taxon>
        <taxon>Hyphomicrobiales</taxon>
        <taxon>Xanthobacteraceae</taxon>
        <taxon>Ancylobacter</taxon>
    </lineage>
</organism>
<dbReference type="RefSeq" id="WP_307062632.1">
    <property type="nucleotide sequence ID" value="NZ_JAUSUH010000009.1"/>
</dbReference>
<protein>
    <submittedName>
        <fullName evidence="2">Uncharacterized protein</fullName>
    </submittedName>
</protein>
<proteinExistence type="predicted"/>
<comment type="caution">
    <text evidence="2">The sequence shown here is derived from an EMBL/GenBank/DDBJ whole genome shotgun (WGS) entry which is preliminary data.</text>
</comment>
<feature type="compositionally biased region" description="Basic and acidic residues" evidence="1">
    <location>
        <begin position="1"/>
        <end position="14"/>
    </location>
</feature>
<evidence type="ECO:0000313" key="3">
    <source>
        <dbReference type="Proteomes" id="UP001238467"/>
    </source>
</evidence>
<gene>
    <name evidence="2" type="ORF">J2S76_003609</name>
</gene>